<dbReference type="SUPFAM" id="SSF48113">
    <property type="entry name" value="Heme-dependent peroxidases"/>
    <property type="match status" value="1"/>
</dbReference>
<dbReference type="EMBL" id="QJNU01000171">
    <property type="protein sequence ID" value="RYP05383.1"/>
    <property type="molecule type" value="Genomic_DNA"/>
</dbReference>
<dbReference type="GO" id="GO:0020037">
    <property type="term" value="F:heme binding"/>
    <property type="evidence" value="ECO:0007669"/>
    <property type="project" value="InterPro"/>
</dbReference>
<name>A0A4Q4TJE7_9PEZI</name>
<dbReference type="InterPro" id="IPR037120">
    <property type="entry name" value="Haem_peroxidase_sf_animal"/>
</dbReference>
<dbReference type="GO" id="GO:0004601">
    <property type="term" value="F:peroxidase activity"/>
    <property type="evidence" value="ECO:0007669"/>
    <property type="project" value="InterPro"/>
</dbReference>
<gene>
    <name evidence="1" type="ORF">DL764_003876</name>
</gene>
<dbReference type="InterPro" id="IPR010255">
    <property type="entry name" value="Haem_peroxidase_sf"/>
</dbReference>
<dbReference type="OrthoDB" id="823504at2759"/>
<proteinExistence type="predicted"/>
<evidence type="ECO:0000313" key="1">
    <source>
        <dbReference type="EMBL" id="RYP05383.1"/>
    </source>
</evidence>
<sequence>METGILNSPQHLSIEDYKTLRGTLNVTVSGEDADNELLLERTVTLSARLPPHSHEGRQLHGRFGPSHGSCQHALCEDYTRLSFQGPNLPDPRLLFDSVKARGVGKSFREHPNKLSSMMFCLPTIITPEVFQTDPWNRNFNLTSSINEGGRFTNPGSTDDHMSWGAWKKYGNQLFQTWRLVTCGLYVNTVSADDPGPEPLVVDLGPRPPAILWGDENWITKDLRCKLDRAVDPARTSVDEVKQALARYQQTIPGNPEERGFVGLRRGDDGTYSDNDLVGILTASIENVAGAFGADQVPNSLGGIEILGIT</sequence>
<comment type="caution">
    <text evidence="1">The sequence shown here is derived from an EMBL/GenBank/DDBJ whole genome shotgun (WGS) entry which is preliminary data.</text>
</comment>
<protein>
    <submittedName>
        <fullName evidence="1">Uncharacterized protein</fullName>
    </submittedName>
</protein>
<dbReference type="STRING" id="155417.A0A4Q4TJE7"/>
<reference evidence="1 2" key="1">
    <citation type="submission" date="2018-06" db="EMBL/GenBank/DDBJ databases">
        <title>Complete Genomes of Monosporascus.</title>
        <authorList>
            <person name="Robinson A.J."/>
            <person name="Natvig D.O."/>
        </authorList>
    </citation>
    <scope>NUCLEOTIDE SEQUENCE [LARGE SCALE GENOMIC DNA]</scope>
    <source>
        <strain evidence="1 2">CBS 110550</strain>
    </source>
</reference>
<dbReference type="AlphaFoldDB" id="A0A4Q4TJE7"/>
<accession>A0A4Q4TJE7</accession>
<dbReference type="GO" id="GO:0006979">
    <property type="term" value="P:response to oxidative stress"/>
    <property type="evidence" value="ECO:0007669"/>
    <property type="project" value="InterPro"/>
</dbReference>
<keyword evidence="2" id="KW-1185">Reference proteome</keyword>
<organism evidence="1 2">
    <name type="scientific">Monosporascus ibericus</name>
    <dbReference type="NCBI Taxonomy" id="155417"/>
    <lineage>
        <taxon>Eukaryota</taxon>
        <taxon>Fungi</taxon>
        <taxon>Dikarya</taxon>
        <taxon>Ascomycota</taxon>
        <taxon>Pezizomycotina</taxon>
        <taxon>Sordariomycetes</taxon>
        <taxon>Xylariomycetidae</taxon>
        <taxon>Xylariales</taxon>
        <taxon>Xylariales incertae sedis</taxon>
        <taxon>Monosporascus</taxon>
    </lineage>
</organism>
<dbReference type="Proteomes" id="UP000293360">
    <property type="component" value="Unassembled WGS sequence"/>
</dbReference>
<evidence type="ECO:0000313" key="2">
    <source>
        <dbReference type="Proteomes" id="UP000293360"/>
    </source>
</evidence>
<dbReference type="Gene3D" id="1.10.640.10">
    <property type="entry name" value="Haem peroxidase domain superfamily, animal type"/>
    <property type="match status" value="1"/>
</dbReference>